<dbReference type="GO" id="GO:0015074">
    <property type="term" value="P:DNA integration"/>
    <property type="evidence" value="ECO:0007669"/>
    <property type="project" value="InterPro"/>
</dbReference>
<protein>
    <submittedName>
        <fullName evidence="2">Putative nucleotidyltransferase, Ribonuclease H</fullName>
    </submittedName>
</protein>
<evidence type="ECO:0000313" key="3">
    <source>
        <dbReference type="Proteomes" id="UP000447434"/>
    </source>
</evidence>
<keyword evidence="3" id="KW-1185">Reference proteome</keyword>
<dbReference type="SUPFAM" id="SSF53098">
    <property type="entry name" value="Ribonuclease H-like"/>
    <property type="match status" value="1"/>
</dbReference>
<dbReference type="Pfam" id="PF24626">
    <property type="entry name" value="SH3_Tf2-1"/>
    <property type="match status" value="1"/>
</dbReference>
<dbReference type="EMBL" id="WOCE01000001">
    <property type="protein sequence ID" value="KAE9622106.1"/>
    <property type="molecule type" value="Genomic_DNA"/>
</dbReference>
<dbReference type="PROSITE" id="PS50994">
    <property type="entry name" value="INTEGRASE"/>
    <property type="match status" value="1"/>
</dbReference>
<dbReference type="PANTHER" id="PTHR37984">
    <property type="entry name" value="PROTEIN CBG26694"/>
    <property type="match status" value="1"/>
</dbReference>
<dbReference type="Proteomes" id="UP000447434">
    <property type="component" value="Chromosome 1"/>
</dbReference>
<accession>A0A6A4RBD9</accession>
<reference evidence="3" key="1">
    <citation type="journal article" date="2020" name="Nat. Commun.">
        <title>Genome sequence of the cluster root forming white lupin.</title>
        <authorList>
            <person name="Hufnagel B."/>
            <person name="Marques A."/>
            <person name="Soriano A."/>
            <person name="Marques L."/>
            <person name="Divol F."/>
            <person name="Doumas P."/>
            <person name="Sallet E."/>
            <person name="Mancinotti D."/>
            <person name="Carrere S."/>
            <person name="Marande W."/>
            <person name="Arribat S."/>
            <person name="Keller J."/>
            <person name="Huneau C."/>
            <person name="Blein T."/>
            <person name="Aime D."/>
            <person name="Laguerre M."/>
            <person name="Taylor J."/>
            <person name="Schubert V."/>
            <person name="Nelson M."/>
            <person name="Geu-Flores F."/>
            <person name="Crespi M."/>
            <person name="Gallardo-Guerrero K."/>
            <person name="Delaux P.-M."/>
            <person name="Salse J."/>
            <person name="Berges H."/>
            <person name="Guyot R."/>
            <person name="Gouzy J."/>
            <person name="Peret B."/>
        </authorList>
    </citation>
    <scope>NUCLEOTIDE SEQUENCE [LARGE SCALE GENOMIC DNA]</scope>
    <source>
        <strain evidence="3">cv. Amiga</strain>
    </source>
</reference>
<comment type="caution">
    <text evidence="2">The sequence shown here is derived from an EMBL/GenBank/DDBJ whole genome shotgun (WGS) entry which is preliminary data.</text>
</comment>
<dbReference type="InterPro" id="IPR001584">
    <property type="entry name" value="Integrase_cat-core"/>
</dbReference>
<dbReference type="InterPro" id="IPR050951">
    <property type="entry name" value="Retrovirus_Pol_polyprotein"/>
</dbReference>
<keyword evidence="2" id="KW-0808">Transferase</keyword>
<feature type="domain" description="Integrase catalytic" evidence="1">
    <location>
        <begin position="1"/>
        <end position="150"/>
    </location>
</feature>
<dbReference type="Gene3D" id="3.30.420.10">
    <property type="entry name" value="Ribonuclease H-like superfamily/Ribonuclease H"/>
    <property type="match status" value="1"/>
</dbReference>
<sequence>MDFIGGLPRVKGKDIIYVVVDRLSKYAHFFTLGHPYSAKEVAMVLLKGVVKLHGFPVSIVSDRDPLFLSLFWKELFKLAGTQLRMSTSYHPQTDGQTEVTNRCLETYLKCFVGPKPKQWVDWLHWAEYWFNTNYHASSRMTPFKALYGREPPMLLKAGTIPSKVEEVNQLFHQRDGILEELKANLAKAQNLMKQYADKHRRELTFEVGDWVFLKLQPYKLKSLATRPYAKLAPKFFGPYQVLKRVGTVVYQLDLPPQVQIHLVFHVSLLKKALKPHQTPQPIPLMLTEELELEVSPEDITDSKMNGQGNLEVLVKW</sequence>
<dbReference type="InterPro" id="IPR012337">
    <property type="entry name" value="RNaseH-like_sf"/>
</dbReference>
<organism evidence="2 3">
    <name type="scientific">Lupinus albus</name>
    <name type="common">White lupine</name>
    <name type="synonym">Lupinus termis</name>
    <dbReference type="NCBI Taxonomy" id="3870"/>
    <lineage>
        <taxon>Eukaryota</taxon>
        <taxon>Viridiplantae</taxon>
        <taxon>Streptophyta</taxon>
        <taxon>Embryophyta</taxon>
        <taxon>Tracheophyta</taxon>
        <taxon>Spermatophyta</taxon>
        <taxon>Magnoliopsida</taxon>
        <taxon>eudicotyledons</taxon>
        <taxon>Gunneridae</taxon>
        <taxon>Pentapetalae</taxon>
        <taxon>rosids</taxon>
        <taxon>fabids</taxon>
        <taxon>Fabales</taxon>
        <taxon>Fabaceae</taxon>
        <taxon>Papilionoideae</taxon>
        <taxon>50 kb inversion clade</taxon>
        <taxon>genistoids sensu lato</taxon>
        <taxon>core genistoids</taxon>
        <taxon>Genisteae</taxon>
        <taxon>Lupinus</taxon>
    </lineage>
</organism>
<evidence type="ECO:0000259" key="1">
    <source>
        <dbReference type="PROSITE" id="PS50994"/>
    </source>
</evidence>
<evidence type="ECO:0000313" key="2">
    <source>
        <dbReference type="EMBL" id="KAE9622106.1"/>
    </source>
</evidence>
<gene>
    <name evidence="2" type="ORF">Lalb_Chr01g0021801</name>
</gene>
<dbReference type="PANTHER" id="PTHR37984:SF5">
    <property type="entry name" value="PROTEIN NYNRIN-LIKE"/>
    <property type="match status" value="1"/>
</dbReference>
<dbReference type="OrthoDB" id="5554229at2759"/>
<dbReference type="InterPro" id="IPR036397">
    <property type="entry name" value="RNaseH_sf"/>
</dbReference>
<name>A0A6A4RBD9_LUPAL</name>
<proteinExistence type="predicted"/>
<dbReference type="GO" id="GO:0016740">
    <property type="term" value="F:transferase activity"/>
    <property type="evidence" value="ECO:0007669"/>
    <property type="project" value="UniProtKB-KW"/>
</dbReference>
<dbReference type="AlphaFoldDB" id="A0A6A4RBD9"/>
<dbReference type="GO" id="GO:0003676">
    <property type="term" value="F:nucleic acid binding"/>
    <property type="evidence" value="ECO:0007669"/>
    <property type="project" value="InterPro"/>
</dbReference>
<dbReference type="InterPro" id="IPR056924">
    <property type="entry name" value="SH3_Tf2-1"/>
</dbReference>